<evidence type="ECO:0000256" key="4">
    <source>
        <dbReference type="ARBA" id="ARBA00022645"/>
    </source>
</evidence>
<keyword evidence="9" id="KW-0511">Multifunctional enzyme</keyword>
<feature type="domain" description="Glycosyl transferase family 51" evidence="13">
    <location>
        <begin position="60"/>
        <end position="223"/>
    </location>
</feature>
<keyword evidence="4" id="KW-0121">Carboxypeptidase</keyword>
<dbReference type="InterPro" id="IPR001460">
    <property type="entry name" value="PCN-bd_Tpept"/>
</dbReference>
<dbReference type="SUPFAM" id="SSF53955">
    <property type="entry name" value="Lysozyme-like"/>
    <property type="match status" value="1"/>
</dbReference>
<dbReference type="InterPro" id="IPR012338">
    <property type="entry name" value="Beta-lactam/transpept-like"/>
</dbReference>
<dbReference type="InterPro" id="IPR050396">
    <property type="entry name" value="Glycosyltr_51/Transpeptidase"/>
</dbReference>
<dbReference type="UniPathway" id="UPA00219"/>
<evidence type="ECO:0000313" key="15">
    <source>
        <dbReference type="EMBL" id="AZP14332.1"/>
    </source>
</evidence>
<evidence type="ECO:0000256" key="9">
    <source>
        <dbReference type="ARBA" id="ARBA00023268"/>
    </source>
</evidence>
<dbReference type="SUPFAM" id="SSF56601">
    <property type="entry name" value="beta-lactamase/transpeptidase-like"/>
    <property type="match status" value="1"/>
</dbReference>
<comment type="similarity">
    <text evidence="2">In the C-terminal section; belongs to the transpeptidase family.</text>
</comment>
<keyword evidence="5" id="KW-0645">Protease</keyword>
<name>A0A3S9HQE2_9BURK</name>
<comment type="pathway">
    <text evidence="1">Cell wall biogenesis; peptidoglycan biosynthesis.</text>
</comment>
<dbReference type="EC" id="2.4.99.28" evidence="10"/>
<evidence type="ECO:0000256" key="10">
    <source>
        <dbReference type="ARBA" id="ARBA00044770"/>
    </source>
</evidence>
<organism evidence="15 16">
    <name type="scientific">Undibacterium parvum</name>
    <dbReference type="NCBI Taxonomy" id="401471"/>
    <lineage>
        <taxon>Bacteria</taxon>
        <taxon>Pseudomonadati</taxon>
        <taxon>Pseudomonadota</taxon>
        <taxon>Betaproteobacteria</taxon>
        <taxon>Burkholderiales</taxon>
        <taxon>Oxalobacteraceae</taxon>
        <taxon>Undibacterium</taxon>
    </lineage>
</organism>
<keyword evidence="6" id="KW-0328">Glycosyltransferase</keyword>
<evidence type="ECO:0000259" key="12">
    <source>
        <dbReference type="Pfam" id="PF00905"/>
    </source>
</evidence>
<dbReference type="GO" id="GO:0008658">
    <property type="term" value="F:penicillin binding"/>
    <property type="evidence" value="ECO:0007669"/>
    <property type="project" value="InterPro"/>
</dbReference>
<evidence type="ECO:0000259" key="14">
    <source>
        <dbReference type="Pfam" id="PF06832"/>
    </source>
</evidence>
<dbReference type="GO" id="GO:0030288">
    <property type="term" value="C:outer membrane-bounded periplasmic space"/>
    <property type="evidence" value="ECO:0007669"/>
    <property type="project" value="TreeGrafter"/>
</dbReference>
<evidence type="ECO:0000256" key="5">
    <source>
        <dbReference type="ARBA" id="ARBA00022670"/>
    </source>
</evidence>
<dbReference type="InterPro" id="IPR001264">
    <property type="entry name" value="Glyco_trans_51"/>
</dbReference>
<dbReference type="PANTHER" id="PTHR32282:SF15">
    <property type="entry name" value="PENICILLIN-BINDING PROTEIN 1C"/>
    <property type="match status" value="1"/>
</dbReference>
<dbReference type="InterPro" id="IPR011815">
    <property type="entry name" value="PBP_1c"/>
</dbReference>
<evidence type="ECO:0000256" key="7">
    <source>
        <dbReference type="ARBA" id="ARBA00022679"/>
    </source>
</evidence>
<dbReference type="Gene3D" id="1.10.3810.10">
    <property type="entry name" value="Biosynthetic peptidoglycan transglycosylase-like"/>
    <property type="match status" value="1"/>
</dbReference>
<keyword evidence="16" id="KW-1185">Reference proteome</keyword>
<dbReference type="InterPro" id="IPR009647">
    <property type="entry name" value="PBP_C"/>
</dbReference>
<comment type="catalytic activity">
    <reaction evidence="11">
        <text>[GlcNAc-(1-&gt;4)-Mur2Ac(oyl-L-Ala-gamma-D-Glu-L-Lys-D-Ala-D-Ala)](n)-di-trans,octa-cis-undecaprenyl diphosphate + beta-D-GlcNAc-(1-&gt;4)-Mur2Ac(oyl-L-Ala-gamma-D-Glu-L-Lys-D-Ala-D-Ala)-di-trans,octa-cis-undecaprenyl diphosphate = [GlcNAc-(1-&gt;4)-Mur2Ac(oyl-L-Ala-gamma-D-Glu-L-Lys-D-Ala-D-Ala)](n+1)-di-trans,octa-cis-undecaprenyl diphosphate + di-trans,octa-cis-undecaprenyl diphosphate + H(+)</text>
        <dbReference type="Rhea" id="RHEA:23708"/>
        <dbReference type="Rhea" id="RHEA-COMP:9602"/>
        <dbReference type="Rhea" id="RHEA-COMP:9603"/>
        <dbReference type="ChEBI" id="CHEBI:15378"/>
        <dbReference type="ChEBI" id="CHEBI:58405"/>
        <dbReference type="ChEBI" id="CHEBI:60033"/>
        <dbReference type="ChEBI" id="CHEBI:78435"/>
        <dbReference type="EC" id="2.4.99.28"/>
    </reaction>
</comment>
<dbReference type="KEGG" id="upv:EJN92_00710"/>
<dbReference type="GO" id="GO:0009252">
    <property type="term" value="P:peptidoglycan biosynthetic process"/>
    <property type="evidence" value="ECO:0007669"/>
    <property type="project" value="UniProtKB-UniPathway"/>
</dbReference>
<evidence type="ECO:0000256" key="3">
    <source>
        <dbReference type="ARBA" id="ARBA00007739"/>
    </source>
</evidence>
<sequence length="766" mass="82835">MYLNFLLTLPRRLAVAVFVLASWHSSALAIPSFKEVQLAYQSSDAVLLDRNGVVIHQQRINPKERKLAWVRLEDVSPALRMALIASEDKRFYQHGGVDWNAVAGAAWGNLWNKKTRGASTITMQLAGLLEEDLRRKATARTASQKITQALVAQWLEQSWRKDQILEAYLNLVAFKGELVGVHALSRVMFDKHPSGLDKIEAAIAVALIRGPNASVAKVAERACASLKEQGLPQFCANLEGQSTQYFARLTAKSDVARTISGPQLAPHLARKLFAAYPSVTVIRSTLDGASQAFARDALVRHLSALVDRNVEDGAVLVIDNQSGDVLTWVGSSGALSDAGQVDGVQALRQAGSTLKPFLYELALEKKFLTAASILDDAAVNLPTASGLYIPQNYDKHFKGLVSVRTALASSLNIPAVRTLVTVTPELFFRRLQQLGFGLRESGDYYGYSLALGSADVSLLALTNAYRTLANQGRYTSPRISDKDPLAVKPIVVMDAGAAFIISDILSDRAARATTFGLESALATRIWAAVKTGTSKDMRDNWCVGYSERYTVGVWVGNASGAPMWDVSGVTGAAPIWQEVMHYLHQHKLANSVANKLDNKLAAKSNPAATSPMQLPAGVLAQAIVYEGALEAARTEYFLAGTEQSLIGIAHPDQIRPLIAYPTAGMLVALDPDIPPERQRIRFAAQGVKQAAWLLDGKAPAKASTANQASQTALSIDWMPWPGKHVLQLVDSQGKLLDQVKFEVRGAVLSTTVSTTVSAAAPKTKRK</sequence>
<feature type="domain" description="Penicillin-binding protein transpeptidase" evidence="12">
    <location>
        <begin position="313"/>
        <end position="555"/>
    </location>
</feature>
<dbReference type="GO" id="GO:0004180">
    <property type="term" value="F:carboxypeptidase activity"/>
    <property type="evidence" value="ECO:0007669"/>
    <property type="project" value="UniProtKB-KW"/>
</dbReference>
<comment type="similarity">
    <text evidence="3">In the N-terminal section; belongs to the glycosyltransferase 51 family.</text>
</comment>
<evidence type="ECO:0000256" key="1">
    <source>
        <dbReference type="ARBA" id="ARBA00004752"/>
    </source>
</evidence>
<dbReference type="AlphaFoldDB" id="A0A3S9HQE2"/>
<evidence type="ECO:0000313" key="16">
    <source>
        <dbReference type="Proteomes" id="UP000275663"/>
    </source>
</evidence>
<protein>
    <recommendedName>
        <fullName evidence="10">peptidoglycan glycosyltransferase</fullName>
        <ecNumber evidence="10">2.4.99.28</ecNumber>
    </recommendedName>
</protein>
<dbReference type="PANTHER" id="PTHR32282">
    <property type="entry name" value="BINDING PROTEIN TRANSPEPTIDASE, PUTATIVE-RELATED"/>
    <property type="match status" value="1"/>
</dbReference>
<dbReference type="InterPro" id="IPR023346">
    <property type="entry name" value="Lysozyme-like_dom_sf"/>
</dbReference>
<dbReference type="Proteomes" id="UP000275663">
    <property type="component" value="Chromosome"/>
</dbReference>
<evidence type="ECO:0000256" key="6">
    <source>
        <dbReference type="ARBA" id="ARBA00022676"/>
    </source>
</evidence>
<dbReference type="Pfam" id="PF06832">
    <property type="entry name" value="BiPBP_C"/>
    <property type="match status" value="1"/>
</dbReference>
<proteinExistence type="inferred from homology"/>
<evidence type="ECO:0000259" key="13">
    <source>
        <dbReference type="Pfam" id="PF00912"/>
    </source>
</evidence>
<dbReference type="Pfam" id="PF00905">
    <property type="entry name" value="Transpeptidase"/>
    <property type="match status" value="1"/>
</dbReference>
<keyword evidence="7" id="KW-0808">Transferase</keyword>
<accession>A0A3S9HQE2</accession>
<dbReference type="GO" id="GO:0008955">
    <property type="term" value="F:peptidoglycan glycosyltransferase activity"/>
    <property type="evidence" value="ECO:0007669"/>
    <property type="project" value="UniProtKB-EC"/>
</dbReference>
<dbReference type="InterPro" id="IPR036950">
    <property type="entry name" value="PBP_transglycosylase"/>
</dbReference>
<reference evidence="15 16" key="1">
    <citation type="journal article" date="2011" name="Int. J. Syst. Evol. Microbiol.">
        <title>Description of Undibacterium oligocarboniphilum sp. nov., isolated from purified water, and Undibacterium pigrum strain CCUG 49012 as the type strain of Undibacterium parvum sp. nov., and emended descriptions of the genus Undibacterium and the species Undibacterium pigrum.</title>
        <authorList>
            <person name="Eder W."/>
            <person name="Wanner G."/>
            <person name="Ludwig W."/>
            <person name="Busse H.J."/>
            <person name="Ziemke-Kageler F."/>
            <person name="Lang E."/>
        </authorList>
    </citation>
    <scope>NUCLEOTIDE SEQUENCE [LARGE SCALE GENOMIC DNA]</scope>
    <source>
        <strain evidence="15 16">DSM 23061</strain>
    </source>
</reference>
<dbReference type="Gene3D" id="3.40.710.10">
    <property type="entry name" value="DD-peptidase/beta-lactamase superfamily"/>
    <property type="match status" value="1"/>
</dbReference>
<gene>
    <name evidence="15" type="primary">pbpC</name>
    <name evidence="15" type="ORF">EJN92_00710</name>
</gene>
<evidence type="ECO:0000256" key="2">
    <source>
        <dbReference type="ARBA" id="ARBA00007090"/>
    </source>
</evidence>
<dbReference type="EMBL" id="CP034464">
    <property type="protein sequence ID" value="AZP14332.1"/>
    <property type="molecule type" value="Genomic_DNA"/>
</dbReference>
<dbReference type="Pfam" id="PF00912">
    <property type="entry name" value="Transgly"/>
    <property type="match status" value="1"/>
</dbReference>
<evidence type="ECO:0000256" key="11">
    <source>
        <dbReference type="ARBA" id="ARBA00049902"/>
    </source>
</evidence>
<dbReference type="GO" id="GO:0006508">
    <property type="term" value="P:proteolysis"/>
    <property type="evidence" value="ECO:0007669"/>
    <property type="project" value="UniProtKB-KW"/>
</dbReference>
<keyword evidence="8" id="KW-0378">Hydrolase</keyword>
<evidence type="ECO:0000256" key="8">
    <source>
        <dbReference type="ARBA" id="ARBA00022801"/>
    </source>
</evidence>
<dbReference type="RefSeq" id="WP_126129689.1">
    <property type="nucleotide sequence ID" value="NZ_CP034464.1"/>
</dbReference>
<dbReference type="NCBIfam" id="TIGR02073">
    <property type="entry name" value="PBP_1c"/>
    <property type="match status" value="1"/>
</dbReference>
<dbReference type="OrthoDB" id="9766909at2"/>
<feature type="domain" description="Penicillin-binding C-terminal" evidence="14">
    <location>
        <begin position="655"/>
        <end position="741"/>
    </location>
</feature>